<dbReference type="eggNOG" id="COG1579">
    <property type="taxonomic scope" value="Bacteria"/>
</dbReference>
<dbReference type="RefSeq" id="WP_013117592.1">
    <property type="nucleotide sequence ID" value="NC_014151.1"/>
</dbReference>
<gene>
    <name evidence="1" type="ordered locus">Cfla_2368</name>
</gene>
<evidence type="ECO:0000313" key="1">
    <source>
        <dbReference type="EMBL" id="ADG75258.1"/>
    </source>
</evidence>
<accession>D5UHD7</accession>
<dbReference type="AlphaFoldDB" id="D5UHD7"/>
<keyword evidence="2" id="KW-1185">Reference proteome</keyword>
<name>D5UHD7_CELFN</name>
<evidence type="ECO:0000313" key="2">
    <source>
        <dbReference type="Proteomes" id="UP000000849"/>
    </source>
</evidence>
<reference evidence="1 2" key="1">
    <citation type="journal article" date="2010" name="Stand. Genomic Sci.">
        <title>Complete genome sequence of Cellulomonas flavigena type strain (134).</title>
        <authorList>
            <person name="Abt B."/>
            <person name="Foster B."/>
            <person name="Lapidus A."/>
            <person name="Clum A."/>
            <person name="Sun H."/>
            <person name="Pukall R."/>
            <person name="Lucas S."/>
            <person name="Glavina Del Rio T."/>
            <person name="Nolan M."/>
            <person name="Tice H."/>
            <person name="Cheng J.F."/>
            <person name="Pitluck S."/>
            <person name="Liolios K."/>
            <person name="Ivanova N."/>
            <person name="Mavromatis K."/>
            <person name="Ovchinnikova G."/>
            <person name="Pati A."/>
            <person name="Goodwin L."/>
            <person name="Chen A."/>
            <person name="Palaniappan K."/>
            <person name="Land M."/>
            <person name="Hauser L."/>
            <person name="Chang Y.J."/>
            <person name="Jeffries C.D."/>
            <person name="Rohde M."/>
            <person name="Goker M."/>
            <person name="Woyke T."/>
            <person name="Bristow J."/>
            <person name="Eisen J.A."/>
            <person name="Markowitz V."/>
            <person name="Hugenholtz P."/>
            <person name="Kyrpides N.C."/>
            <person name="Klenk H.P."/>
        </authorList>
    </citation>
    <scope>NUCLEOTIDE SEQUENCE [LARGE SCALE GENOMIC DNA]</scope>
    <source>
        <strain evidence="2">ATCC 482 / DSM 20109 / BCRC 11376 / JCM 18109 / NBRC 3775 / NCIMB 8073 / NRS 134</strain>
    </source>
</reference>
<dbReference type="Proteomes" id="UP000000849">
    <property type="component" value="Chromosome"/>
</dbReference>
<organism evidence="1 2">
    <name type="scientific">Cellulomonas flavigena (strain ATCC 482 / DSM 20109 / BCRC 11376 / JCM 18109 / NBRC 3775 / NCIMB 8073 / NRS 134)</name>
    <dbReference type="NCBI Taxonomy" id="446466"/>
    <lineage>
        <taxon>Bacteria</taxon>
        <taxon>Bacillati</taxon>
        <taxon>Actinomycetota</taxon>
        <taxon>Actinomycetes</taxon>
        <taxon>Micrococcales</taxon>
        <taxon>Cellulomonadaceae</taxon>
        <taxon>Cellulomonas</taxon>
    </lineage>
</organism>
<dbReference type="HOGENOM" id="CLU_1114255_0_0_11"/>
<dbReference type="KEGG" id="cfl:Cfla_2368"/>
<protein>
    <submittedName>
        <fullName evidence="1">Uncharacterized protein</fullName>
    </submittedName>
</protein>
<sequence>MPSPRFVSFAADAEDVVLWRALGRQAPGRYLDASAPSPDSPSVTRAFHDAGWSGVVLAATDATAVALRAQRPRDVVVTDVEEALGAAGGVDLVVADRAVLARVLGAGAAPAVVVLTGVPHGTSPDPVDGFAAVQAVGSSHVLVADGRTDLAATLSSPPSVRADGYERAVERDLRAERDEAVTALMRWRATALAGWPGAAPAAAGPDDSARTIAELAHELHKVRSTLSWRVTAPLRAVSGTAAVRRVRGR</sequence>
<dbReference type="OrthoDB" id="9810122at2"/>
<dbReference type="STRING" id="446466.Cfla_2368"/>
<dbReference type="EMBL" id="CP001964">
    <property type="protein sequence ID" value="ADG75258.1"/>
    <property type="molecule type" value="Genomic_DNA"/>
</dbReference>
<proteinExistence type="predicted"/>